<organism evidence="2 3">
    <name type="scientific">Saprolegnia parasitica (strain CBS 223.65)</name>
    <dbReference type="NCBI Taxonomy" id="695850"/>
    <lineage>
        <taxon>Eukaryota</taxon>
        <taxon>Sar</taxon>
        <taxon>Stramenopiles</taxon>
        <taxon>Oomycota</taxon>
        <taxon>Saprolegniomycetes</taxon>
        <taxon>Saprolegniales</taxon>
        <taxon>Saprolegniaceae</taxon>
        <taxon>Saprolegnia</taxon>
    </lineage>
</organism>
<protein>
    <submittedName>
        <fullName evidence="2">Uncharacterized protein</fullName>
    </submittedName>
</protein>
<evidence type="ECO:0000313" key="2">
    <source>
        <dbReference type="EMBL" id="KDO34730.1"/>
    </source>
</evidence>
<evidence type="ECO:0000256" key="1">
    <source>
        <dbReference type="SAM" id="Phobius"/>
    </source>
</evidence>
<dbReference type="RefSeq" id="XP_012194399.1">
    <property type="nucleotide sequence ID" value="XM_012339009.1"/>
</dbReference>
<feature type="transmembrane region" description="Helical" evidence="1">
    <location>
        <begin position="84"/>
        <end position="107"/>
    </location>
</feature>
<name>A0A067CZQ8_SAPPC</name>
<accession>A0A067CZQ8</accession>
<keyword evidence="3" id="KW-1185">Reference proteome</keyword>
<dbReference type="AlphaFoldDB" id="A0A067CZQ8"/>
<keyword evidence="1" id="KW-0472">Membrane</keyword>
<sequence>MPPDEVKVLRIWLPQVCVSVCGALLVHPGYSVAFALTLVINCMALPLWMRLGHWQRSRRWGAIVIDVIASFLLGARSPRVSGRYMAITSGADFVVHTILNAAFWAALQTLAIAGSS</sequence>
<keyword evidence="1" id="KW-0812">Transmembrane</keyword>
<evidence type="ECO:0000313" key="3">
    <source>
        <dbReference type="Proteomes" id="UP000030745"/>
    </source>
</evidence>
<dbReference type="GeneID" id="24123420"/>
<dbReference type="EMBL" id="KK583190">
    <property type="protein sequence ID" value="KDO34730.1"/>
    <property type="molecule type" value="Genomic_DNA"/>
</dbReference>
<dbReference type="KEGG" id="spar:SPRG_00792"/>
<gene>
    <name evidence="2" type="ORF">SPRG_00792</name>
</gene>
<dbReference type="Proteomes" id="UP000030745">
    <property type="component" value="Unassembled WGS sequence"/>
</dbReference>
<dbReference type="VEuPathDB" id="FungiDB:SPRG_00792"/>
<keyword evidence="1" id="KW-1133">Transmembrane helix</keyword>
<proteinExistence type="predicted"/>
<reference evidence="2 3" key="1">
    <citation type="journal article" date="2013" name="PLoS Genet.">
        <title>Distinctive expansion of potential virulence genes in the genome of the oomycete fish pathogen Saprolegnia parasitica.</title>
        <authorList>
            <person name="Jiang R.H."/>
            <person name="de Bruijn I."/>
            <person name="Haas B.J."/>
            <person name="Belmonte R."/>
            <person name="Lobach L."/>
            <person name="Christie J."/>
            <person name="van den Ackerveken G."/>
            <person name="Bottin A."/>
            <person name="Bulone V."/>
            <person name="Diaz-Moreno S.M."/>
            <person name="Dumas B."/>
            <person name="Fan L."/>
            <person name="Gaulin E."/>
            <person name="Govers F."/>
            <person name="Grenville-Briggs L.J."/>
            <person name="Horner N.R."/>
            <person name="Levin J.Z."/>
            <person name="Mammella M."/>
            <person name="Meijer H.J."/>
            <person name="Morris P."/>
            <person name="Nusbaum C."/>
            <person name="Oome S."/>
            <person name="Phillips A.J."/>
            <person name="van Rooyen D."/>
            <person name="Rzeszutek E."/>
            <person name="Saraiva M."/>
            <person name="Secombes C.J."/>
            <person name="Seidl M.F."/>
            <person name="Snel B."/>
            <person name="Stassen J.H."/>
            <person name="Sykes S."/>
            <person name="Tripathy S."/>
            <person name="van den Berg H."/>
            <person name="Vega-Arreguin J.C."/>
            <person name="Wawra S."/>
            <person name="Young S.K."/>
            <person name="Zeng Q."/>
            <person name="Dieguez-Uribeondo J."/>
            <person name="Russ C."/>
            <person name="Tyler B.M."/>
            <person name="van West P."/>
        </authorList>
    </citation>
    <scope>NUCLEOTIDE SEQUENCE [LARGE SCALE GENOMIC DNA]</scope>
    <source>
        <strain evidence="2 3">CBS 223.65</strain>
    </source>
</reference>
<feature type="transmembrane region" description="Helical" evidence="1">
    <location>
        <begin position="29"/>
        <end position="48"/>
    </location>
</feature>